<keyword evidence="1" id="KW-0472">Membrane</keyword>
<organism evidence="2 3">
    <name type="scientific">Eikenella corrodens</name>
    <dbReference type="NCBI Taxonomy" id="539"/>
    <lineage>
        <taxon>Bacteria</taxon>
        <taxon>Pseudomonadati</taxon>
        <taxon>Pseudomonadota</taxon>
        <taxon>Betaproteobacteria</taxon>
        <taxon>Neisseriales</taxon>
        <taxon>Neisseriaceae</taxon>
        <taxon>Eikenella</taxon>
    </lineage>
</organism>
<dbReference type="OrthoDB" id="9914596at2"/>
<feature type="transmembrane region" description="Helical" evidence="1">
    <location>
        <begin position="95"/>
        <end position="113"/>
    </location>
</feature>
<reference evidence="2 3" key="1">
    <citation type="submission" date="2018-12" db="EMBL/GenBank/DDBJ databases">
        <title>Genome sequencing of Eikenella corrodens KCOM 3110 (= JS217).</title>
        <authorList>
            <person name="Koo J.-K."/>
            <person name="Park S.-N."/>
            <person name="Lim Y.K."/>
        </authorList>
    </citation>
    <scope>NUCLEOTIDE SEQUENCE [LARGE SCALE GENOMIC DNA]</scope>
    <source>
        <strain evidence="2 3">KCOM 3110</strain>
    </source>
</reference>
<keyword evidence="1" id="KW-0812">Transmembrane</keyword>
<accession>A0A3S9SLM4</accession>
<protein>
    <submittedName>
        <fullName evidence="2">Uncharacterized protein</fullName>
    </submittedName>
</protein>
<evidence type="ECO:0000256" key="1">
    <source>
        <dbReference type="SAM" id="Phobius"/>
    </source>
</evidence>
<dbReference type="EMBL" id="CP034670">
    <property type="protein sequence ID" value="AZR60427.1"/>
    <property type="molecule type" value="Genomic_DNA"/>
</dbReference>
<keyword evidence="1" id="KW-1133">Transmembrane helix</keyword>
<gene>
    <name evidence="2" type="ORF">ELB75_10670</name>
</gene>
<dbReference type="Proteomes" id="UP000282435">
    <property type="component" value="Chromosome"/>
</dbReference>
<dbReference type="AlphaFoldDB" id="A0A3S9SLM4"/>
<evidence type="ECO:0000313" key="2">
    <source>
        <dbReference type="EMBL" id="AZR60427.1"/>
    </source>
</evidence>
<evidence type="ECO:0000313" key="3">
    <source>
        <dbReference type="Proteomes" id="UP000282435"/>
    </source>
</evidence>
<name>A0A3S9SLM4_EIKCO</name>
<sequence length="124" mass="14609">MEETVALTRNHYLNELGYLKIHSDAYGLEIIPRSQFCRHSRMLADIHRTEDLPDNWPPPQCEHPYCRFKSCVILNILYAGFQICRPLWRRTMNPFPKILPVGIVIIVAIWPLFSHNEPEPDNRL</sequence>
<proteinExistence type="predicted"/>